<dbReference type="InterPro" id="IPR011057">
    <property type="entry name" value="Mss4-like_sf"/>
</dbReference>
<feature type="active site" evidence="7">
    <location>
        <position position="69"/>
    </location>
</feature>
<dbReference type="RefSeq" id="WP_008725591.1">
    <property type="nucleotide sequence ID" value="NZ_JBBMFM010000148.1"/>
</dbReference>
<dbReference type="NCBIfam" id="TIGR00401">
    <property type="entry name" value="msrA"/>
    <property type="match status" value="1"/>
</dbReference>
<comment type="similarity">
    <text evidence="6">Belongs to the MsrB Met sulfoxide reductase family.</text>
</comment>
<dbReference type="EC" id="1.8.4.12" evidence="6"/>
<dbReference type="InterPro" id="IPR050162">
    <property type="entry name" value="MsrA_MetSO_reductase"/>
</dbReference>
<keyword evidence="2" id="KW-0511">Multifunctional enzyme</keyword>
<feature type="signal peptide" evidence="8">
    <location>
        <begin position="1"/>
        <end position="26"/>
    </location>
</feature>
<comment type="catalytic activity">
    <reaction evidence="4 6">
        <text>L-methionyl-[protein] + [thioredoxin]-disulfide + H2O = L-methionyl-(R)-S-oxide-[protein] + [thioredoxin]-dithiol</text>
        <dbReference type="Rhea" id="RHEA:24164"/>
        <dbReference type="Rhea" id="RHEA-COMP:10698"/>
        <dbReference type="Rhea" id="RHEA-COMP:10700"/>
        <dbReference type="Rhea" id="RHEA-COMP:12313"/>
        <dbReference type="Rhea" id="RHEA-COMP:12314"/>
        <dbReference type="ChEBI" id="CHEBI:15377"/>
        <dbReference type="ChEBI" id="CHEBI:16044"/>
        <dbReference type="ChEBI" id="CHEBI:29950"/>
        <dbReference type="ChEBI" id="CHEBI:45764"/>
        <dbReference type="ChEBI" id="CHEBI:50058"/>
        <dbReference type="EC" id="1.8.4.12"/>
    </reaction>
</comment>
<dbReference type="HAMAP" id="MF_01401">
    <property type="entry name" value="MsrA"/>
    <property type="match status" value="1"/>
</dbReference>
<dbReference type="Pfam" id="PF01641">
    <property type="entry name" value="SelR"/>
    <property type="match status" value="1"/>
</dbReference>
<dbReference type="SUPFAM" id="SSF51316">
    <property type="entry name" value="Mss4-like"/>
    <property type="match status" value="1"/>
</dbReference>
<feature type="chain" id="PRO_5045807011" description="Multifunctional fusion protein" evidence="8">
    <location>
        <begin position="27"/>
        <end position="386"/>
    </location>
</feature>
<dbReference type="Proteomes" id="UP001454086">
    <property type="component" value="Unassembled WGS sequence"/>
</dbReference>
<dbReference type="SUPFAM" id="SSF55068">
    <property type="entry name" value="Peptide methionine sulfoxide reductase"/>
    <property type="match status" value="1"/>
</dbReference>
<evidence type="ECO:0000259" key="9">
    <source>
        <dbReference type="PROSITE" id="PS51790"/>
    </source>
</evidence>
<evidence type="ECO:0000256" key="7">
    <source>
        <dbReference type="HAMAP-Rule" id="MF_01401"/>
    </source>
</evidence>
<dbReference type="EC" id="1.8.4.11" evidence="7"/>
<dbReference type="HAMAP" id="MF_01400">
    <property type="entry name" value="MsrB"/>
    <property type="match status" value="1"/>
</dbReference>
<evidence type="ECO:0000256" key="8">
    <source>
        <dbReference type="SAM" id="SignalP"/>
    </source>
</evidence>
<keyword evidence="1 6" id="KW-0560">Oxidoreductase</keyword>
<keyword evidence="8" id="KW-0732">Signal</keyword>
<evidence type="ECO:0000313" key="10">
    <source>
        <dbReference type="EMBL" id="MEQ2428079.1"/>
    </source>
</evidence>
<dbReference type="Pfam" id="PF01625">
    <property type="entry name" value="PMSR"/>
    <property type="match status" value="1"/>
</dbReference>
<dbReference type="Gene3D" id="3.30.1060.10">
    <property type="entry name" value="Peptide methionine sulphoxide reductase MsrA"/>
    <property type="match status" value="1"/>
</dbReference>
<comment type="caution">
    <text evidence="10">The sequence shown here is derived from an EMBL/GenBank/DDBJ whole genome shotgun (WGS) entry which is preliminary data.</text>
</comment>
<evidence type="ECO:0000256" key="4">
    <source>
        <dbReference type="ARBA" id="ARBA00048488"/>
    </source>
</evidence>
<evidence type="ECO:0000313" key="11">
    <source>
        <dbReference type="Proteomes" id="UP001454086"/>
    </source>
</evidence>
<dbReference type="EMBL" id="JBBMFM010000148">
    <property type="protein sequence ID" value="MEQ2428079.1"/>
    <property type="molecule type" value="Genomic_DNA"/>
</dbReference>
<dbReference type="InterPro" id="IPR002579">
    <property type="entry name" value="Met_Sox_Rdtase_MsrB_dom"/>
</dbReference>
<name>A0ABV1DCI4_9FIRM</name>
<protein>
    <recommendedName>
        <fullName evidence="6 7">Multifunctional fusion protein</fullName>
    </recommendedName>
    <domain>
        <recommendedName>
            <fullName evidence="7">Peptide methionine sulfoxide reductase MsrA</fullName>
            <shortName evidence="7">Protein-methionine-S-oxide reductase</shortName>
            <ecNumber evidence="7">1.8.4.11</ecNumber>
        </recommendedName>
        <alternativeName>
            <fullName evidence="7">Peptide-methionine (S)-S-oxide reductase</fullName>
            <shortName evidence="7">Peptide Met(O) reductase</shortName>
        </alternativeName>
    </domain>
    <domain>
        <recommendedName>
            <fullName evidence="6">Peptide methionine sulfoxide reductase MsrB</fullName>
            <ecNumber evidence="6">1.8.4.12</ecNumber>
        </recommendedName>
        <alternativeName>
            <fullName evidence="6">Peptide-methionine (R)-S-oxide reductase</fullName>
        </alternativeName>
    </domain>
</protein>
<evidence type="ECO:0000256" key="1">
    <source>
        <dbReference type="ARBA" id="ARBA00023002"/>
    </source>
</evidence>
<comment type="similarity">
    <text evidence="7">Belongs to the MsrA Met sulfoxide reductase family.</text>
</comment>
<feature type="domain" description="MsrB" evidence="9">
    <location>
        <begin position="246"/>
        <end position="369"/>
    </location>
</feature>
<keyword evidence="11" id="KW-1185">Reference proteome</keyword>
<evidence type="ECO:0000256" key="3">
    <source>
        <dbReference type="ARBA" id="ARBA00047806"/>
    </source>
</evidence>
<dbReference type="Gene3D" id="2.170.150.20">
    <property type="entry name" value="Peptide methionine sulfoxide reductase"/>
    <property type="match status" value="1"/>
</dbReference>
<comment type="function">
    <text evidence="7">Has an important function as a repair enzyme for proteins that have been inactivated by oxidation. Catalyzes the reversible oxidation-reduction of methionine sulfoxide in proteins to methionine.</text>
</comment>
<dbReference type="PANTHER" id="PTHR42799">
    <property type="entry name" value="MITOCHONDRIAL PEPTIDE METHIONINE SULFOXIDE REDUCTASE"/>
    <property type="match status" value="1"/>
</dbReference>
<dbReference type="NCBIfam" id="TIGR00357">
    <property type="entry name" value="peptide-methionine (R)-S-oxide reductase MsrB"/>
    <property type="match status" value="1"/>
</dbReference>
<dbReference type="InterPro" id="IPR036509">
    <property type="entry name" value="Met_Sox_Rdtase_MsrA_sf"/>
</dbReference>
<accession>A0ABV1DCI4</accession>
<dbReference type="PANTHER" id="PTHR42799:SF2">
    <property type="entry name" value="MITOCHONDRIAL PEPTIDE METHIONINE SULFOXIDE REDUCTASE"/>
    <property type="match status" value="1"/>
</dbReference>
<reference evidence="10 11" key="1">
    <citation type="submission" date="2024-03" db="EMBL/GenBank/DDBJ databases">
        <title>Human intestinal bacterial collection.</title>
        <authorList>
            <person name="Pauvert C."/>
            <person name="Hitch T.C.A."/>
            <person name="Clavel T."/>
        </authorList>
    </citation>
    <scope>NUCLEOTIDE SEQUENCE [LARGE SCALE GENOMIC DNA]</scope>
    <source>
        <strain evidence="10 11">CLA-SR-H021</strain>
    </source>
</reference>
<dbReference type="InterPro" id="IPR002569">
    <property type="entry name" value="Met_Sox_Rdtase_MsrA_dom"/>
</dbReference>
<dbReference type="GO" id="GO:0008113">
    <property type="term" value="F:peptide-methionine (S)-S-oxide reductase activity"/>
    <property type="evidence" value="ECO:0007669"/>
    <property type="project" value="UniProtKB-EC"/>
</dbReference>
<evidence type="ECO:0000256" key="6">
    <source>
        <dbReference type="HAMAP-Rule" id="MF_01400"/>
    </source>
</evidence>
<feature type="active site" description="Nucleophile" evidence="6">
    <location>
        <position position="358"/>
    </location>
</feature>
<organism evidence="10 11">
    <name type="scientific">Enterocloster hominis</name>
    <name type="common">ex Hitch et al. 2024</name>
    <dbReference type="NCBI Taxonomy" id="1917870"/>
    <lineage>
        <taxon>Bacteria</taxon>
        <taxon>Bacillati</taxon>
        <taxon>Bacillota</taxon>
        <taxon>Clostridia</taxon>
        <taxon>Lachnospirales</taxon>
        <taxon>Lachnospiraceae</taxon>
        <taxon>Enterocloster</taxon>
    </lineage>
</organism>
<evidence type="ECO:0000256" key="5">
    <source>
        <dbReference type="ARBA" id="ARBA00048782"/>
    </source>
</evidence>
<sequence length="386" mass="43347">MKNHRTLSMGISIVTAAMFLLTGCFAAQQDTEAMIAGKTVKTADTMSMEQEEDKMDNNNLHTIYLAGGCFWGIEAYMKKLPGVYDTDVGYANGNTENPTYEQVCYNNTGHAETVRVVYDPMSISTEQLLDGFFKVVDPTSTNRQGNDRGSQYRSGIYYTDEADKAIAKAVADRQQEKYTSPIVTEILPLDNFYLAEDYHQDYLDKNPGGYCHIDLNDADAFIEEEGLGMSNLSSLIRPEDYPVPSDEVLREKLTDIQYQVTQKNDTERPYTNEYASTFEKGIYVDVVTGEPLFSSEDKFESGCGWPSFSKPIIPEVVTEDSDTSFNMVRTEVRSRAGNTHLGHVFDDGPKELGGLRYCINSASIRFIAYEDLDTEGYGFLKPMFDM</sequence>
<gene>
    <name evidence="7 10" type="primary">msrA</name>
    <name evidence="6" type="synonym">msrB</name>
    <name evidence="10" type="ORF">WMQ36_24250</name>
</gene>
<comment type="catalytic activity">
    <reaction evidence="3 7">
        <text>L-methionyl-[protein] + [thioredoxin]-disulfide + H2O = L-methionyl-(S)-S-oxide-[protein] + [thioredoxin]-dithiol</text>
        <dbReference type="Rhea" id="RHEA:14217"/>
        <dbReference type="Rhea" id="RHEA-COMP:10698"/>
        <dbReference type="Rhea" id="RHEA-COMP:10700"/>
        <dbReference type="Rhea" id="RHEA-COMP:12313"/>
        <dbReference type="Rhea" id="RHEA-COMP:12315"/>
        <dbReference type="ChEBI" id="CHEBI:15377"/>
        <dbReference type="ChEBI" id="CHEBI:16044"/>
        <dbReference type="ChEBI" id="CHEBI:29950"/>
        <dbReference type="ChEBI" id="CHEBI:44120"/>
        <dbReference type="ChEBI" id="CHEBI:50058"/>
        <dbReference type="EC" id="1.8.4.11"/>
    </reaction>
</comment>
<dbReference type="PROSITE" id="PS51790">
    <property type="entry name" value="MSRB"/>
    <property type="match status" value="1"/>
</dbReference>
<comment type="caution">
    <text evidence="6">Lacks conserved residue(s) required for the propagation of feature annotation.</text>
</comment>
<proteinExistence type="inferred from homology"/>
<comment type="catalytic activity">
    <reaction evidence="5 7">
        <text>[thioredoxin]-disulfide + L-methionine + H2O = L-methionine (S)-S-oxide + [thioredoxin]-dithiol</text>
        <dbReference type="Rhea" id="RHEA:19993"/>
        <dbReference type="Rhea" id="RHEA-COMP:10698"/>
        <dbReference type="Rhea" id="RHEA-COMP:10700"/>
        <dbReference type="ChEBI" id="CHEBI:15377"/>
        <dbReference type="ChEBI" id="CHEBI:29950"/>
        <dbReference type="ChEBI" id="CHEBI:50058"/>
        <dbReference type="ChEBI" id="CHEBI:57844"/>
        <dbReference type="ChEBI" id="CHEBI:58772"/>
        <dbReference type="EC" id="1.8.4.11"/>
    </reaction>
</comment>
<dbReference type="PROSITE" id="PS51257">
    <property type="entry name" value="PROKAR_LIPOPROTEIN"/>
    <property type="match status" value="1"/>
</dbReference>
<evidence type="ECO:0000256" key="2">
    <source>
        <dbReference type="ARBA" id="ARBA00023268"/>
    </source>
</evidence>